<dbReference type="Proteomes" id="UP000239203">
    <property type="component" value="Unassembled WGS sequence"/>
</dbReference>
<evidence type="ECO:0000313" key="3">
    <source>
        <dbReference type="EMBL" id="PPK70448.1"/>
    </source>
</evidence>
<keyword evidence="2" id="KW-0812">Transmembrane</keyword>
<dbReference type="OrthoDB" id="3699572at2"/>
<gene>
    <name evidence="3" type="ORF">CLV40_102363</name>
</gene>
<name>A0A2S6GZ13_9PSEU</name>
<organism evidence="3 4">
    <name type="scientific">Actinokineospora auranticolor</name>
    <dbReference type="NCBI Taxonomy" id="155976"/>
    <lineage>
        <taxon>Bacteria</taxon>
        <taxon>Bacillati</taxon>
        <taxon>Actinomycetota</taxon>
        <taxon>Actinomycetes</taxon>
        <taxon>Pseudonocardiales</taxon>
        <taxon>Pseudonocardiaceae</taxon>
        <taxon>Actinokineospora</taxon>
    </lineage>
</organism>
<evidence type="ECO:0000313" key="4">
    <source>
        <dbReference type="Proteomes" id="UP000239203"/>
    </source>
</evidence>
<protein>
    <submittedName>
        <fullName evidence="3">Uncharacterized protein</fullName>
    </submittedName>
</protein>
<accession>A0A2S6GZ13</accession>
<dbReference type="EMBL" id="PTIX01000002">
    <property type="protein sequence ID" value="PPK70448.1"/>
    <property type="molecule type" value="Genomic_DNA"/>
</dbReference>
<keyword evidence="2" id="KW-0472">Membrane</keyword>
<feature type="region of interest" description="Disordered" evidence="1">
    <location>
        <begin position="1"/>
        <end position="32"/>
    </location>
</feature>
<keyword evidence="2" id="KW-1133">Transmembrane helix</keyword>
<sequence>MTTPPPRPDLPALPHPPARAEPHADPAPPAADPLAQITVSKRVFAAVLAGVALVTGLVLAIVPVSVAHPVPNRTVTCGNTFGGAESASVVADLDRPTRTEVVSYIDICERAISGRADYAVLLFFGGLATLIGLGVVRRDS</sequence>
<keyword evidence="4" id="KW-1185">Reference proteome</keyword>
<evidence type="ECO:0000256" key="2">
    <source>
        <dbReference type="SAM" id="Phobius"/>
    </source>
</evidence>
<feature type="compositionally biased region" description="Pro residues" evidence="1">
    <location>
        <begin position="1"/>
        <end position="17"/>
    </location>
</feature>
<feature type="transmembrane region" description="Helical" evidence="2">
    <location>
        <begin position="118"/>
        <end position="136"/>
    </location>
</feature>
<dbReference type="AlphaFoldDB" id="A0A2S6GZ13"/>
<proteinExistence type="predicted"/>
<dbReference type="RefSeq" id="WP_104477401.1">
    <property type="nucleotide sequence ID" value="NZ_CP154825.1"/>
</dbReference>
<comment type="caution">
    <text evidence="3">The sequence shown here is derived from an EMBL/GenBank/DDBJ whole genome shotgun (WGS) entry which is preliminary data.</text>
</comment>
<reference evidence="3 4" key="1">
    <citation type="submission" date="2018-02" db="EMBL/GenBank/DDBJ databases">
        <title>Genomic Encyclopedia of Archaeal and Bacterial Type Strains, Phase II (KMG-II): from individual species to whole genera.</title>
        <authorList>
            <person name="Goeker M."/>
        </authorList>
    </citation>
    <scope>NUCLEOTIDE SEQUENCE [LARGE SCALE GENOMIC DNA]</scope>
    <source>
        <strain evidence="3 4">YU 961-1</strain>
    </source>
</reference>
<feature type="transmembrane region" description="Helical" evidence="2">
    <location>
        <begin position="43"/>
        <end position="66"/>
    </location>
</feature>
<evidence type="ECO:0000256" key="1">
    <source>
        <dbReference type="SAM" id="MobiDB-lite"/>
    </source>
</evidence>